<feature type="transmembrane region" description="Helical" evidence="1">
    <location>
        <begin position="111"/>
        <end position="133"/>
    </location>
</feature>
<keyword evidence="1" id="KW-1133">Transmembrane helix</keyword>
<dbReference type="InterPro" id="IPR012867">
    <property type="entry name" value="DUF1648"/>
</dbReference>
<reference evidence="3 4" key="1">
    <citation type="submission" date="2020-08" db="EMBL/GenBank/DDBJ databases">
        <authorList>
            <person name="Liu C."/>
            <person name="Sun Q."/>
        </authorList>
    </citation>
    <scope>NUCLEOTIDE SEQUENCE [LARGE SCALE GENOMIC DNA]</scope>
    <source>
        <strain evidence="3 4">NSJ-38</strain>
    </source>
</reference>
<keyword evidence="1" id="KW-0472">Membrane</keyword>
<dbReference type="EMBL" id="CP060634">
    <property type="protein sequence ID" value="QNM06797.1"/>
    <property type="molecule type" value="Genomic_DNA"/>
</dbReference>
<feature type="transmembrane region" description="Helical" evidence="1">
    <location>
        <begin position="139"/>
        <end position="157"/>
    </location>
</feature>
<evidence type="ECO:0000256" key="1">
    <source>
        <dbReference type="SAM" id="Phobius"/>
    </source>
</evidence>
<feature type="domain" description="DUF1648" evidence="2">
    <location>
        <begin position="20"/>
        <end position="64"/>
    </location>
</feature>
<dbReference type="AlphaFoldDB" id="A0A7G9G7L5"/>
<dbReference type="Proteomes" id="UP000515823">
    <property type="component" value="Chromosome"/>
</dbReference>
<keyword evidence="4" id="KW-1185">Reference proteome</keyword>
<feature type="transmembrane region" description="Helical" evidence="1">
    <location>
        <begin position="12"/>
        <end position="31"/>
    </location>
</feature>
<dbReference type="Pfam" id="PF07853">
    <property type="entry name" value="DUF1648"/>
    <property type="match status" value="1"/>
</dbReference>
<organism evidence="3 4">
    <name type="scientific">Qiania dongpingensis</name>
    <dbReference type="NCBI Taxonomy" id="2763669"/>
    <lineage>
        <taxon>Bacteria</taxon>
        <taxon>Bacillati</taxon>
        <taxon>Bacillota</taxon>
        <taxon>Clostridia</taxon>
        <taxon>Lachnospirales</taxon>
        <taxon>Lachnospiraceae</taxon>
        <taxon>Qiania</taxon>
    </lineage>
</organism>
<feature type="transmembrane region" description="Helical" evidence="1">
    <location>
        <begin position="56"/>
        <end position="78"/>
    </location>
</feature>
<keyword evidence="1" id="KW-0812">Transmembrane</keyword>
<evidence type="ECO:0000313" key="4">
    <source>
        <dbReference type="Proteomes" id="UP000515823"/>
    </source>
</evidence>
<evidence type="ECO:0000313" key="3">
    <source>
        <dbReference type="EMBL" id="QNM06797.1"/>
    </source>
</evidence>
<gene>
    <name evidence="3" type="ORF">H9Q78_06705</name>
</gene>
<protein>
    <submittedName>
        <fullName evidence="3">DUF1648 domain-containing protein</fullName>
    </submittedName>
</protein>
<dbReference type="KEGG" id="qdo:H9Q78_06705"/>
<name>A0A7G9G7L5_9FIRM</name>
<evidence type="ECO:0000259" key="2">
    <source>
        <dbReference type="Pfam" id="PF07853"/>
    </source>
</evidence>
<proteinExistence type="predicted"/>
<accession>A0A7G9G7L5</accession>
<dbReference type="RefSeq" id="WP_249304498.1">
    <property type="nucleotide sequence ID" value="NZ_CP060634.1"/>
</dbReference>
<sequence length="253" mass="28589">MKPYRSINYRIATWLIHLSVWFTTIFLFVFWSRIPDQIPSHYNGAGAVDKWGGKEVLFMLIFVMFFVYGCHFIAVLICKNGTTREGLYSKKLKDFVTDEDVQTAVRITLDFLAWMDASLMAMFVYITVCSASCVPIGPWFVAAVFLVMGLELTWYTVRMLKQRKIIRIRAAGGLEAWNEEAGKGSRKRIYGDVENVPEEKCVGDITGGQEEFTYDDVTGSFGAKTLGDIGCAPEEKTYGDISGEYGSEKEDDM</sequence>